<dbReference type="EMBL" id="CP037452">
    <property type="protein sequence ID" value="QDV48647.1"/>
    <property type="molecule type" value="Genomic_DNA"/>
</dbReference>
<dbReference type="InterPro" id="IPR011047">
    <property type="entry name" value="Quinoprotein_ADH-like_sf"/>
</dbReference>
<dbReference type="Gene3D" id="2.130.10.10">
    <property type="entry name" value="YVTN repeat-like/Quinoprotein amine dehydrogenase"/>
    <property type="match status" value="2"/>
</dbReference>
<protein>
    <submittedName>
        <fullName evidence="2">Outer membrane biogenesis protein BamB</fullName>
    </submittedName>
</protein>
<name>A0A518I6B4_9PLAN</name>
<sequence>MLEADRHALFPTSRLHSKNYRDALQLIQEKKYSLAIPELQAILEAPEDYVSPERGLEFFSLKQMVQQVLADLPEGGKRFYSLQYGPAAEQLLNRAVAQDDITLLQEVVRRYFFTKAGAEAAYTLGAYYFERGDFRAATRQWEMLSDQHDLGKSKEPLLTFKLAVAWYYLGNQGKCRQALKKLVRLTSGKTLEFPNGTKVTLNFANDNPVDWLAGFLGIPDLRAAQEQKNWTMYRGSPSRLASALFAVPSAKPVWQYSTIKDPVLSDQKEVPQLDVMLQKLGDYRRKHIEGVLPAASPLIVQDQVIFRTHRNLKAVSLATGKLTWQTTMSDALYQELLNDPQNMDEESLGMPQTPLEKYLAQRAWQDYTAGHLSSDGKLIYSVENVGFIAGFYHFSRLDRDNILVPNSYNRLMAFEADSGKFVWEAGGPRLQKPMSYSGHYFLGPPLPLDGKLYCLAEEGREFRLLVLDAQTGETLWTQSLHRSEYPIARDFTTDRRPMDHIRRRMGLSPSFAHGVLVCETGEGCTVGIDIVNRRLLWRKVDVGGEEITLYAAFARDSNNNSEGWSEFTPLIAGGRVLVYSRKLQDLQCLDLFDGRLLWSRPRRKNLFIATVHEGKILLVGNDRIEAIKLSDGAPAWPKSQPIPAPSGRGIVVKNTYYQPVDTGDVLSIRLDDGLILARTRVEMDSLVGNLAAAGGMLVTQNETEVAGFRSVESIREQIRLADQSKQPADLALAQLLRGELNLFAGDVNLAMQKIDQSIQIKPTVRARRLYADMLLESLDHDFDQNQNQIAKMETLLVDDVQRKRFYQILAQRYQQEGNLNAALQNYLRLSELKGLLDSEPIKGGSFARTDRWIRSQLEILLARATEQEHAEIDEFFSRYYTEKLLRAKREELERFLLCCGNLPEAEQVRKVLVERLERAINAGAETEPALLRRQLMRHLADLRTSKQSVMAAFATAKLAQIYLDANRVSQATVLMDELDSRWPNVICLDGKTALQLTAQWRSESSFQEQQRAEEDWPDYPAQVYRGEQSKGQNTARPVEIIGLSNPLFSNYRLEVGPAKELLFAYDGQGKQQWAFSLVDAEIDLPDQPYYSARVFEHYLVVNFGSLFVVLDTLNRDVEDQPTMLWKQRLIAGPPSLRDYISIERTGVAPVLREYVTRNADRELLGRIGTINQDFLCYQRGTELIAADLLTGDVLWKRQGVITSSRHFGDADRVIVMRSTERSETRYVVLSGQSGEVVNAFKLGQGESPIFAFERYILTITKEADDVRHLKLKDLTTDQEIWSQFLDKSSTYTLGQNYDLVMIQPDGTISFLDLRTGEEKYEVKGKPADSVLNLLLLENPRQYLVFVSLPYVAKKGVSFRPIGMTSFLFNGMVYSVERKTGELMWSMPLTTQGIDFTQFLDLPVITFGIRRIEGRPSSYGTLVDLQAVDLRSGDVVLKETTRSNRQRIWTVPDVERKNILIEPFQIRLSFEESPVEARKPE</sequence>
<keyword evidence="3" id="KW-1185">Reference proteome</keyword>
<accession>A0A518I6B4</accession>
<dbReference type="SUPFAM" id="SSF48452">
    <property type="entry name" value="TPR-like"/>
    <property type="match status" value="1"/>
</dbReference>
<evidence type="ECO:0000313" key="2">
    <source>
        <dbReference type="EMBL" id="QDV48647.1"/>
    </source>
</evidence>
<dbReference type="PANTHER" id="PTHR34512:SF30">
    <property type="entry name" value="OUTER MEMBRANE PROTEIN ASSEMBLY FACTOR BAMB"/>
    <property type="match status" value="1"/>
</dbReference>
<organism evidence="2 3">
    <name type="scientific">Gimesia fumaroli</name>
    <dbReference type="NCBI Taxonomy" id="2527976"/>
    <lineage>
        <taxon>Bacteria</taxon>
        <taxon>Pseudomonadati</taxon>
        <taxon>Planctomycetota</taxon>
        <taxon>Planctomycetia</taxon>
        <taxon>Planctomycetales</taxon>
        <taxon>Planctomycetaceae</taxon>
        <taxon>Gimesia</taxon>
    </lineage>
</organism>
<proteinExistence type="predicted"/>
<dbReference type="SMART" id="SM00564">
    <property type="entry name" value="PQQ"/>
    <property type="match status" value="5"/>
</dbReference>
<evidence type="ECO:0000313" key="3">
    <source>
        <dbReference type="Proteomes" id="UP000318313"/>
    </source>
</evidence>
<gene>
    <name evidence="2" type="ORF">Enr17x_06600</name>
</gene>
<feature type="domain" description="Pyrrolo-quinoline quinone repeat" evidence="1">
    <location>
        <begin position="557"/>
        <end position="685"/>
    </location>
</feature>
<evidence type="ECO:0000259" key="1">
    <source>
        <dbReference type="Pfam" id="PF13360"/>
    </source>
</evidence>
<dbReference type="KEGG" id="gfm:Enr17x_06600"/>
<dbReference type="Pfam" id="PF13360">
    <property type="entry name" value="PQQ_2"/>
    <property type="match status" value="2"/>
</dbReference>
<feature type="domain" description="Pyrrolo-quinoline quinone repeat" evidence="1">
    <location>
        <begin position="397"/>
        <end position="480"/>
    </location>
</feature>
<reference evidence="2 3" key="1">
    <citation type="submission" date="2019-03" db="EMBL/GenBank/DDBJ databases">
        <title>Deep-cultivation of Planctomycetes and their phenomic and genomic characterization uncovers novel biology.</title>
        <authorList>
            <person name="Wiegand S."/>
            <person name="Jogler M."/>
            <person name="Boedeker C."/>
            <person name="Pinto D."/>
            <person name="Vollmers J."/>
            <person name="Rivas-Marin E."/>
            <person name="Kohn T."/>
            <person name="Peeters S.H."/>
            <person name="Heuer A."/>
            <person name="Rast P."/>
            <person name="Oberbeckmann S."/>
            <person name="Bunk B."/>
            <person name="Jeske O."/>
            <person name="Meyerdierks A."/>
            <person name="Storesund J.E."/>
            <person name="Kallscheuer N."/>
            <person name="Luecker S."/>
            <person name="Lage O.M."/>
            <person name="Pohl T."/>
            <person name="Merkel B.J."/>
            <person name="Hornburger P."/>
            <person name="Mueller R.-W."/>
            <person name="Bruemmer F."/>
            <person name="Labrenz M."/>
            <person name="Spormann A.M."/>
            <person name="Op den Camp H."/>
            <person name="Overmann J."/>
            <person name="Amann R."/>
            <person name="Jetten M.S.M."/>
            <person name="Mascher T."/>
            <person name="Medema M.H."/>
            <person name="Devos D.P."/>
            <person name="Kaster A.-K."/>
            <person name="Ovreas L."/>
            <person name="Rohde M."/>
            <person name="Galperin M.Y."/>
            <person name="Jogler C."/>
        </authorList>
    </citation>
    <scope>NUCLEOTIDE SEQUENCE [LARGE SCALE GENOMIC DNA]</scope>
    <source>
        <strain evidence="2 3">Enr17</strain>
    </source>
</reference>
<dbReference type="InterPro" id="IPR015943">
    <property type="entry name" value="WD40/YVTN_repeat-like_dom_sf"/>
</dbReference>
<dbReference type="InterPro" id="IPR011990">
    <property type="entry name" value="TPR-like_helical_dom_sf"/>
</dbReference>
<dbReference type="SUPFAM" id="SSF50998">
    <property type="entry name" value="Quinoprotein alcohol dehydrogenase-like"/>
    <property type="match status" value="3"/>
</dbReference>
<dbReference type="InterPro" id="IPR018391">
    <property type="entry name" value="PQQ_b-propeller_rpt"/>
</dbReference>
<dbReference type="Proteomes" id="UP000318313">
    <property type="component" value="Chromosome"/>
</dbReference>
<dbReference type="InterPro" id="IPR002372">
    <property type="entry name" value="PQQ_rpt_dom"/>
</dbReference>
<dbReference type="Gene3D" id="1.25.40.10">
    <property type="entry name" value="Tetratricopeptide repeat domain"/>
    <property type="match status" value="1"/>
</dbReference>
<dbReference type="PANTHER" id="PTHR34512">
    <property type="entry name" value="CELL SURFACE PROTEIN"/>
    <property type="match status" value="1"/>
</dbReference>